<dbReference type="KEGG" id="pda:120107188"/>
<organism evidence="3 4">
    <name type="scientific">Phoenix dactylifera</name>
    <name type="common">Date palm</name>
    <dbReference type="NCBI Taxonomy" id="42345"/>
    <lineage>
        <taxon>Eukaryota</taxon>
        <taxon>Viridiplantae</taxon>
        <taxon>Streptophyta</taxon>
        <taxon>Embryophyta</taxon>
        <taxon>Tracheophyta</taxon>
        <taxon>Spermatophyta</taxon>
        <taxon>Magnoliopsida</taxon>
        <taxon>Liliopsida</taxon>
        <taxon>Arecaceae</taxon>
        <taxon>Coryphoideae</taxon>
        <taxon>Phoeniceae</taxon>
        <taxon>Phoenix</taxon>
    </lineage>
</organism>
<evidence type="ECO:0000313" key="4">
    <source>
        <dbReference type="RefSeq" id="XP_038976286.1"/>
    </source>
</evidence>
<name>A0A8B8ZPX7_PHODC</name>
<feature type="compositionally biased region" description="Low complexity" evidence="2">
    <location>
        <begin position="310"/>
        <end position="320"/>
    </location>
</feature>
<feature type="compositionally biased region" description="Low complexity" evidence="2">
    <location>
        <begin position="1"/>
        <end position="13"/>
    </location>
</feature>
<dbReference type="RefSeq" id="XP_038976286.1">
    <property type="nucleotide sequence ID" value="XM_039120358.1"/>
</dbReference>
<feature type="region of interest" description="Disordered" evidence="2">
    <location>
        <begin position="287"/>
        <end position="338"/>
    </location>
</feature>
<keyword evidence="1" id="KW-0175">Coiled coil</keyword>
<accession>A0A8B8ZPX7</accession>
<feature type="compositionally biased region" description="Low complexity" evidence="2">
    <location>
        <begin position="327"/>
        <end position="338"/>
    </location>
</feature>
<proteinExistence type="predicted"/>
<dbReference type="Proteomes" id="UP000228380">
    <property type="component" value="Unplaced"/>
</dbReference>
<evidence type="ECO:0000256" key="1">
    <source>
        <dbReference type="SAM" id="Coils"/>
    </source>
</evidence>
<keyword evidence="3" id="KW-1185">Reference proteome</keyword>
<sequence>MALTCPAPISQIPSRPPIRPEGSASEPGSSQGAARPPSSCATRSGLPDPPENEGQQERRSYVVEWTVSEGDSALENIETARQLFRVALLPADKAKIQAMSLNQFLESARLSAVQHLHEVETLISLGADYKERARRSSRALDEAERKLAELELHKKELLLRVGATEDEVKLLSMALEEEKAAHTLARSELRAAEARLAEAQSLLAVREQRAKEAEQKAERLEAQEKEAQERAQNAVRLFRESEEFQELLEEEAVNGLIQGFNDFCNQLRQLCPDFDLNLLQPGAGVEGLGAKSDETTGEAAPEASAEEAARGATPEVAPEGTEGGEVGATAEGGPTAEAIEVIEVEPGEISAEDATAPAS</sequence>
<dbReference type="GeneID" id="120107188"/>
<protein>
    <submittedName>
        <fullName evidence="4">Stress response protein NST1-like</fullName>
    </submittedName>
</protein>
<feature type="region of interest" description="Disordered" evidence="2">
    <location>
        <begin position="1"/>
        <end position="59"/>
    </location>
</feature>
<dbReference type="AlphaFoldDB" id="A0A8B8ZPX7"/>
<reference evidence="4" key="1">
    <citation type="submission" date="2025-08" db="UniProtKB">
        <authorList>
            <consortium name="RefSeq"/>
        </authorList>
    </citation>
    <scope>IDENTIFICATION</scope>
    <source>
        <tissue evidence="4">Young leaves</tissue>
    </source>
</reference>
<evidence type="ECO:0000313" key="3">
    <source>
        <dbReference type="Proteomes" id="UP000228380"/>
    </source>
</evidence>
<feature type="coiled-coil region" evidence="1">
    <location>
        <begin position="126"/>
        <end position="237"/>
    </location>
</feature>
<evidence type="ECO:0000256" key="2">
    <source>
        <dbReference type="SAM" id="MobiDB-lite"/>
    </source>
</evidence>
<gene>
    <name evidence="4" type="primary">LOC120107188</name>
</gene>